<evidence type="ECO:0000256" key="1">
    <source>
        <dbReference type="SAM" id="MobiDB-lite"/>
    </source>
</evidence>
<feature type="region of interest" description="Disordered" evidence="1">
    <location>
        <begin position="344"/>
        <end position="364"/>
    </location>
</feature>
<evidence type="ECO:0000313" key="3">
    <source>
        <dbReference type="EMBL" id="CAG2057931.1"/>
    </source>
</evidence>
<keyword evidence="4" id="KW-1185">Reference proteome</keyword>
<dbReference type="SUPFAM" id="SSF47923">
    <property type="entry name" value="Ypt/Rab-GAP domain of gyp1p"/>
    <property type="match status" value="1"/>
</dbReference>
<evidence type="ECO:0000313" key="4">
    <source>
        <dbReference type="Proteomes" id="UP001153148"/>
    </source>
</evidence>
<dbReference type="Gene3D" id="1.10.10.750">
    <property type="entry name" value="Ypt/Rab-GAP domain of gyp1p, domain 1"/>
    <property type="match status" value="1"/>
</dbReference>
<reference evidence="3" key="1">
    <citation type="submission" date="2021-03" db="EMBL/GenBank/DDBJ databases">
        <authorList>
            <person name="Tran Van P."/>
        </authorList>
    </citation>
    <scope>NUCLEOTIDE SEQUENCE</scope>
</reference>
<evidence type="ECO:0000259" key="2">
    <source>
        <dbReference type="PROSITE" id="PS50086"/>
    </source>
</evidence>
<proteinExistence type="predicted"/>
<gene>
    <name evidence="3" type="ORF">TPAB3V08_LOCUS4906</name>
</gene>
<dbReference type="PANTHER" id="PTHR47219">
    <property type="entry name" value="RAB GTPASE-ACTIVATING PROTEIN 1-LIKE"/>
    <property type="match status" value="1"/>
</dbReference>
<dbReference type="Proteomes" id="UP001153148">
    <property type="component" value="Unassembled WGS sequence"/>
</dbReference>
<organism evidence="3 4">
    <name type="scientific">Timema podura</name>
    <name type="common">Walking stick</name>
    <dbReference type="NCBI Taxonomy" id="61482"/>
    <lineage>
        <taxon>Eukaryota</taxon>
        <taxon>Metazoa</taxon>
        <taxon>Ecdysozoa</taxon>
        <taxon>Arthropoda</taxon>
        <taxon>Hexapoda</taxon>
        <taxon>Insecta</taxon>
        <taxon>Pterygota</taxon>
        <taxon>Neoptera</taxon>
        <taxon>Polyneoptera</taxon>
        <taxon>Phasmatodea</taxon>
        <taxon>Timematodea</taxon>
        <taxon>Timematoidea</taxon>
        <taxon>Timematidae</taxon>
        <taxon>Timema</taxon>
    </lineage>
</organism>
<dbReference type="InterPro" id="IPR022164">
    <property type="entry name" value="Kinesin-like"/>
</dbReference>
<protein>
    <recommendedName>
        <fullName evidence="2">Rab-GAP TBC domain-containing protein</fullName>
    </recommendedName>
</protein>
<dbReference type="Pfam" id="PF12473">
    <property type="entry name" value="DUF3694"/>
    <property type="match status" value="1"/>
</dbReference>
<comment type="caution">
    <text evidence="3">The sequence shown here is derived from an EMBL/GenBank/DDBJ whole genome shotgun (WGS) entry which is preliminary data.</text>
</comment>
<accession>A0ABN7NQ23</accession>
<dbReference type="Pfam" id="PF23436">
    <property type="entry name" value="RabGap-TBC_2"/>
    <property type="match status" value="1"/>
</dbReference>
<feature type="domain" description="Rab-GAP TBC" evidence="2">
    <location>
        <begin position="398"/>
        <end position="582"/>
    </location>
</feature>
<dbReference type="PROSITE" id="PS50086">
    <property type="entry name" value="TBC_RABGAP"/>
    <property type="match status" value="1"/>
</dbReference>
<dbReference type="EMBL" id="CAJPIN010006318">
    <property type="protein sequence ID" value="CAG2057931.1"/>
    <property type="molecule type" value="Genomic_DNA"/>
</dbReference>
<name>A0ABN7NQ23_TIMPD</name>
<dbReference type="PANTHER" id="PTHR47219:SF9">
    <property type="entry name" value="GTPASE ACTIVATING PROTEIN AND CENTROSOME-ASSOCIATED, ISOFORM B"/>
    <property type="match status" value="1"/>
</dbReference>
<dbReference type="InterPro" id="IPR035969">
    <property type="entry name" value="Rab-GAP_TBC_sf"/>
</dbReference>
<dbReference type="InterPro" id="IPR050302">
    <property type="entry name" value="Rab_GAP_TBC_domain"/>
</dbReference>
<dbReference type="InterPro" id="IPR000195">
    <property type="entry name" value="Rab-GAP-TBC_dom"/>
</dbReference>
<sequence>MHSSRGLGHHGYEGYQPCAILVVSVAVLDWQFIRYEQCEKCKILKTASNLKLKGSTREPWTIRIQPMSLMDTSGIRVARVGQVSSCFSKAFQRVPRSMISSVTSVEGQDPLAGPQDKEHVEVFVFEVSMEIKEEDGRGGFSAVPKDRSYFKLRVNLEKQLCITVQQVSENDGDLEVERCFGVLVSPGRNVKHSDMQLLEMVSMGSGTGDKQCYVISGQLDPTDPEFESLNIETPREGRLYITVAVDLVIRGIQEPVRFLVETPVKVFPQNERFWYFSRRPLIQQFTLHLKEIPSNDITEVHYEVVSIETSGELDRNRMNLTLNLASLIRSPSITSVDIETLTPKEEDVSDGDEPLLSGTGEVSKDCSEGELESWAEVLARWTSTKQRPRKLSSLVLAGIPEALRGEVWRRLAGCDSDTHLMDTYRDTHLQGIFISVVKQILGKLSDSVCENVIQRDINRTFPAHDFFKEAGGVGQDYPLPHLQGLRGVRLGGGILPRAELPGGDTAPAHQTGVEGEIRMPEEQAFCVLVKLMYDYGLRDLYKDGFENLYMRLYQLNRLMEVNLILGLVLRDTSSLVRILNIP</sequence>